<comment type="similarity">
    <text evidence="1">Belongs to the N(4)/N(6)-methyltransferase family.</text>
</comment>
<evidence type="ECO:0000313" key="4">
    <source>
        <dbReference type="Proteomes" id="UP000615760"/>
    </source>
</evidence>
<dbReference type="EMBL" id="BMJE01000002">
    <property type="protein sequence ID" value="GGB70298.1"/>
    <property type="molecule type" value="Genomic_DNA"/>
</dbReference>
<dbReference type="InterPro" id="IPR029063">
    <property type="entry name" value="SAM-dependent_MTases_sf"/>
</dbReference>
<evidence type="ECO:0000313" key="3">
    <source>
        <dbReference type="EMBL" id="GGB70298.1"/>
    </source>
</evidence>
<comment type="caution">
    <text evidence="3">The sequence shown here is derived from an EMBL/GenBank/DDBJ whole genome shotgun (WGS) entry which is preliminary data.</text>
</comment>
<dbReference type="Proteomes" id="UP000615760">
    <property type="component" value="Unassembled WGS sequence"/>
</dbReference>
<name>A0ABQ1JMC6_9FLAO</name>
<gene>
    <name evidence="3" type="ORF">GCM10007424_07800</name>
</gene>
<keyword evidence="2" id="KW-0680">Restriction system</keyword>
<proteinExistence type="inferred from homology"/>
<protein>
    <recommendedName>
        <fullName evidence="5">Site-specific DNA-methyltransferase (adenine-specific)</fullName>
    </recommendedName>
</protein>
<evidence type="ECO:0000256" key="2">
    <source>
        <dbReference type="ARBA" id="ARBA00022747"/>
    </source>
</evidence>
<reference evidence="4" key="1">
    <citation type="journal article" date="2019" name="Int. J. Syst. Evol. Microbiol.">
        <title>The Global Catalogue of Microorganisms (GCM) 10K type strain sequencing project: providing services to taxonomists for standard genome sequencing and annotation.</title>
        <authorList>
            <consortium name="The Broad Institute Genomics Platform"/>
            <consortium name="The Broad Institute Genome Sequencing Center for Infectious Disease"/>
            <person name="Wu L."/>
            <person name="Ma J."/>
        </authorList>
    </citation>
    <scope>NUCLEOTIDE SEQUENCE [LARGE SCALE GENOMIC DNA]</scope>
    <source>
        <strain evidence="4">CGMCC 1.15461</strain>
    </source>
</reference>
<evidence type="ECO:0008006" key="5">
    <source>
        <dbReference type="Google" id="ProtNLM"/>
    </source>
</evidence>
<keyword evidence="4" id="KW-1185">Reference proteome</keyword>
<sequence>MQNQNIKNKVQALWDRLWSGGLANPITAIENISYLLFMKRLEIFKKGLEDEYKWSFYHKLDGNDLVAKLNAVFEYIQKQLANEDEPFAKAMKKSYLSVGR</sequence>
<dbReference type="InterPro" id="IPR038333">
    <property type="entry name" value="T1MK-like_N_sf"/>
</dbReference>
<dbReference type="Gene3D" id="1.20.1260.30">
    <property type="match status" value="1"/>
</dbReference>
<dbReference type="SUPFAM" id="SSF53335">
    <property type="entry name" value="S-adenosyl-L-methionine-dependent methyltransferases"/>
    <property type="match status" value="1"/>
</dbReference>
<accession>A0ABQ1JMC6</accession>
<organism evidence="3 4">
    <name type="scientific">Flavobacterium suaedae</name>
    <dbReference type="NCBI Taxonomy" id="1767027"/>
    <lineage>
        <taxon>Bacteria</taxon>
        <taxon>Pseudomonadati</taxon>
        <taxon>Bacteroidota</taxon>
        <taxon>Flavobacteriia</taxon>
        <taxon>Flavobacteriales</taxon>
        <taxon>Flavobacteriaceae</taxon>
        <taxon>Flavobacterium</taxon>
    </lineage>
</organism>
<evidence type="ECO:0000256" key="1">
    <source>
        <dbReference type="ARBA" id="ARBA00006594"/>
    </source>
</evidence>
<dbReference type="RefSeq" id="WP_188619938.1">
    <property type="nucleotide sequence ID" value="NZ_BMJE01000002.1"/>
</dbReference>